<organism evidence="1 2">
    <name type="scientific">Rubripirellula reticaptiva</name>
    <dbReference type="NCBI Taxonomy" id="2528013"/>
    <lineage>
        <taxon>Bacteria</taxon>
        <taxon>Pseudomonadati</taxon>
        <taxon>Planctomycetota</taxon>
        <taxon>Planctomycetia</taxon>
        <taxon>Pirellulales</taxon>
        <taxon>Pirellulaceae</taxon>
        <taxon>Rubripirellula</taxon>
    </lineage>
</organism>
<accession>A0A5C6F7R1</accession>
<dbReference type="Proteomes" id="UP000317977">
    <property type="component" value="Unassembled WGS sequence"/>
</dbReference>
<comment type="caution">
    <text evidence="1">The sequence shown here is derived from an EMBL/GenBank/DDBJ whole genome shotgun (WGS) entry which is preliminary data.</text>
</comment>
<proteinExistence type="predicted"/>
<keyword evidence="2" id="KW-1185">Reference proteome</keyword>
<evidence type="ECO:0000313" key="2">
    <source>
        <dbReference type="Proteomes" id="UP000317977"/>
    </source>
</evidence>
<protein>
    <submittedName>
        <fullName evidence="1">Uncharacterized protein</fullName>
    </submittedName>
</protein>
<dbReference type="AlphaFoldDB" id="A0A5C6F7R1"/>
<dbReference type="OrthoDB" id="290315at2"/>
<dbReference type="InterPro" id="IPR018247">
    <property type="entry name" value="EF_Hand_1_Ca_BS"/>
</dbReference>
<sequence>MNHLQFKKTLPRHRRGASLIDVAIGSMLLSLLLIPSVRWIGQSQTINQRVEDRDAMLFEAEQLIETLTVKMSEPSAFDDAFNRPMDSVTKVQTPGGKIYLARYQVGPDKTLPSSKLLTLTVTVWRDTDSDGNLDTNEVTETLQTQVAAP</sequence>
<dbReference type="PROSITE" id="PS00018">
    <property type="entry name" value="EF_HAND_1"/>
    <property type="match status" value="1"/>
</dbReference>
<dbReference type="RefSeq" id="WP_146533926.1">
    <property type="nucleotide sequence ID" value="NZ_SJPX01000002.1"/>
</dbReference>
<name>A0A5C6F7R1_9BACT</name>
<dbReference type="EMBL" id="SJPX01000002">
    <property type="protein sequence ID" value="TWU55799.1"/>
    <property type="molecule type" value="Genomic_DNA"/>
</dbReference>
<evidence type="ECO:0000313" key="1">
    <source>
        <dbReference type="EMBL" id="TWU55799.1"/>
    </source>
</evidence>
<reference evidence="1 2" key="1">
    <citation type="submission" date="2019-02" db="EMBL/GenBank/DDBJ databases">
        <title>Deep-cultivation of Planctomycetes and their phenomic and genomic characterization uncovers novel biology.</title>
        <authorList>
            <person name="Wiegand S."/>
            <person name="Jogler M."/>
            <person name="Boedeker C."/>
            <person name="Pinto D."/>
            <person name="Vollmers J."/>
            <person name="Rivas-Marin E."/>
            <person name="Kohn T."/>
            <person name="Peeters S.H."/>
            <person name="Heuer A."/>
            <person name="Rast P."/>
            <person name="Oberbeckmann S."/>
            <person name="Bunk B."/>
            <person name="Jeske O."/>
            <person name="Meyerdierks A."/>
            <person name="Storesund J.E."/>
            <person name="Kallscheuer N."/>
            <person name="Luecker S."/>
            <person name="Lage O.M."/>
            <person name="Pohl T."/>
            <person name="Merkel B.J."/>
            <person name="Hornburger P."/>
            <person name="Mueller R.-W."/>
            <person name="Bruemmer F."/>
            <person name="Labrenz M."/>
            <person name="Spormann A.M."/>
            <person name="Op Den Camp H."/>
            <person name="Overmann J."/>
            <person name="Amann R."/>
            <person name="Jetten M.S.M."/>
            <person name="Mascher T."/>
            <person name="Medema M.H."/>
            <person name="Devos D.P."/>
            <person name="Kaster A.-K."/>
            <person name="Ovreas L."/>
            <person name="Rohde M."/>
            <person name="Galperin M.Y."/>
            <person name="Jogler C."/>
        </authorList>
    </citation>
    <scope>NUCLEOTIDE SEQUENCE [LARGE SCALE GENOMIC DNA]</scope>
    <source>
        <strain evidence="1 2">Poly59</strain>
    </source>
</reference>
<gene>
    <name evidence="1" type="ORF">Poly59_21010</name>
</gene>